<organism evidence="1 2">
    <name type="scientific">Lactococcus lactis</name>
    <dbReference type="NCBI Taxonomy" id="1358"/>
    <lineage>
        <taxon>Bacteria</taxon>
        <taxon>Bacillati</taxon>
        <taxon>Bacillota</taxon>
        <taxon>Bacilli</taxon>
        <taxon>Lactobacillales</taxon>
        <taxon>Streptococcaceae</taxon>
        <taxon>Lactococcus</taxon>
    </lineage>
</organism>
<reference evidence="1" key="2">
    <citation type="journal article" date="2023" name="Food Microbiol.">
        <title>Evaluation of the fermentation potential of lactic acid bacteria isolated from herbs, fruits and vegetables as starter cultures in nut-based milk alternatives.</title>
        <authorList>
            <person name="Huang W."/>
            <person name="Dong A."/>
            <person name="Pham H.T."/>
            <person name="Zhou C."/>
            <person name="Huo Z."/>
            <person name="Watjen A.P."/>
            <person name="Prakash S."/>
            <person name="Bang-Berthelsen C.H."/>
            <person name="Turner M.S."/>
        </authorList>
    </citation>
    <scope>NUCLEOTIDE SEQUENCE</scope>
    <source>
        <strain evidence="1">593</strain>
    </source>
</reference>
<accession>A0AB35K9A0</accession>
<sequence length="141" mass="16878">MPEVTMIKSGVHSIKGLRHVWKIEKTCDVNVLRVESLLRIALLPFEEEKYNIYYEKDLSELNYSEKEIMNEVDYLAQFLKENEEFIFFWCEFTFRIGMLSLGMALISYQLDEVEREKYELHLKKDYLPSIPVDKIRNGEKL</sequence>
<name>A0AB35K9A0_9LACT</name>
<protein>
    <submittedName>
        <fullName evidence="1">Uncharacterized protein</fullName>
    </submittedName>
</protein>
<evidence type="ECO:0000313" key="1">
    <source>
        <dbReference type="EMBL" id="MDG5048344.1"/>
    </source>
</evidence>
<dbReference type="RefSeq" id="WP_278199854.1">
    <property type="nucleotide sequence ID" value="NZ_JAOWLO010000002.1"/>
</dbReference>
<gene>
    <name evidence="1" type="ORF">OGZ38_04155</name>
</gene>
<dbReference type="EMBL" id="JAOWLO010000002">
    <property type="protein sequence ID" value="MDG5048344.1"/>
    <property type="molecule type" value="Genomic_DNA"/>
</dbReference>
<evidence type="ECO:0000313" key="2">
    <source>
        <dbReference type="Proteomes" id="UP001152820"/>
    </source>
</evidence>
<dbReference type="Proteomes" id="UP001152820">
    <property type="component" value="Unassembled WGS sequence"/>
</dbReference>
<proteinExistence type="predicted"/>
<reference evidence="1" key="1">
    <citation type="submission" date="2022-10" db="EMBL/GenBank/DDBJ databases">
        <authorList>
            <person name="Turner M.S."/>
            <person name="Huang W."/>
        </authorList>
    </citation>
    <scope>NUCLEOTIDE SEQUENCE</scope>
    <source>
        <strain evidence="1">593</strain>
    </source>
</reference>
<dbReference type="AlphaFoldDB" id="A0AB35K9A0"/>
<comment type="caution">
    <text evidence="1">The sequence shown here is derived from an EMBL/GenBank/DDBJ whole genome shotgun (WGS) entry which is preliminary data.</text>
</comment>